<comment type="caution">
    <text evidence="7">The sequence shown here is derived from an EMBL/GenBank/DDBJ whole genome shotgun (WGS) entry which is preliminary data.</text>
</comment>
<dbReference type="Pfam" id="PF14759">
    <property type="entry name" value="Reductase_C"/>
    <property type="match status" value="1"/>
</dbReference>
<dbReference type="PANTHER" id="PTHR43557">
    <property type="entry name" value="APOPTOSIS-INDUCING FACTOR 1"/>
    <property type="match status" value="1"/>
</dbReference>
<evidence type="ECO:0000313" key="7">
    <source>
        <dbReference type="EMBL" id="REI19422.1"/>
    </source>
</evidence>
<dbReference type="Pfam" id="PF07992">
    <property type="entry name" value="Pyr_redox_2"/>
    <property type="match status" value="1"/>
</dbReference>
<proteinExistence type="predicted"/>
<dbReference type="InterPro" id="IPR050446">
    <property type="entry name" value="FAD-oxidoreductase/Apoptosis"/>
</dbReference>
<dbReference type="InterPro" id="IPR036188">
    <property type="entry name" value="FAD/NAD-bd_sf"/>
</dbReference>
<dbReference type="SUPFAM" id="SSF51905">
    <property type="entry name" value="FAD/NAD(P)-binding domain"/>
    <property type="match status" value="2"/>
</dbReference>
<dbReference type="AlphaFoldDB" id="A0AAX1RSJ4"/>
<name>A0AAX1RSJ4_9STAP</name>
<keyword evidence="4" id="KW-0560">Oxidoreductase</keyword>
<keyword evidence="2" id="KW-0285">Flavoprotein</keyword>
<feature type="domain" description="Reductase C-terminal" evidence="6">
    <location>
        <begin position="329"/>
        <end position="376"/>
    </location>
</feature>
<dbReference type="GO" id="GO:0005737">
    <property type="term" value="C:cytoplasm"/>
    <property type="evidence" value="ECO:0007669"/>
    <property type="project" value="TreeGrafter"/>
</dbReference>
<evidence type="ECO:0000313" key="8">
    <source>
        <dbReference type="Proteomes" id="UP000256337"/>
    </source>
</evidence>
<reference evidence="7 8" key="1">
    <citation type="journal article" date="2018" name="Vet. Microbiol.">
        <title>Characterisation of Staphylococcus felis isolated from cats using whole genome sequencing.</title>
        <authorList>
            <person name="Worthing K."/>
            <person name="Pang S."/>
            <person name="Trott D.J."/>
            <person name="Abraham S."/>
            <person name="Coombs G.W."/>
            <person name="Jordan D."/>
            <person name="McIntyre L."/>
            <person name="Davies M.R."/>
            <person name="Norris J."/>
        </authorList>
    </citation>
    <scope>NUCLEOTIDE SEQUENCE [LARGE SCALE GENOMIC DNA]</scope>
    <source>
        <strain evidence="7 8">F25</strain>
    </source>
</reference>
<dbReference type="PANTHER" id="PTHR43557:SF2">
    <property type="entry name" value="RIESKE DOMAIN-CONTAINING PROTEIN-RELATED"/>
    <property type="match status" value="1"/>
</dbReference>
<dbReference type="InterPro" id="IPR016156">
    <property type="entry name" value="FAD/NAD-linked_Rdtase_dimer_sf"/>
</dbReference>
<dbReference type="InterPro" id="IPR028202">
    <property type="entry name" value="Reductase_C"/>
</dbReference>
<protein>
    <submittedName>
        <fullName evidence="7">Ferredoxin reductase</fullName>
    </submittedName>
</protein>
<evidence type="ECO:0000256" key="1">
    <source>
        <dbReference type="ARBA" id="ARBA00001974"/>
    </source>
</evidence>
<evidence type="ECO:0000259" key="5">
    <source>
        <dbReference type="Pfam" id="PF07992"/>
    </source>
</evidence>
<dbReference type="Gene3D" id="3.30.390.30">
    <property type="match status" value="1"/>
</dbReference>
<gene>
    <name evidence="7" type="ORF">DOS76_10980</name>
</gene>
<dbReference type="SUPFAM" id="SSF55424">
    <property type="entry name" value="FAD/NAD-linked reductases, dimerisation (C-terminal) domain"/>
    <property type="match status" value="1"/>
</dbReference>
<accession>A0AAX1RSJ4</accession>
<feature type="domain" description="FAD/NAD(P)-binding" evidence="5">
    <location>
        <begin position="15"/>
        <end position="309"/>
    </location>
</feature>
<evidence type="ECO:0000256" key="3">
    <source>
        <dbReference type="ARBA" id="ARBA00022827"/>
    </source>
</evidence>
<dbReference type="PRINTS" id="PR00368">
    <property type="entry name" value="FADPNR"/>
</dbReference>
<dbReference type="Gene3D" id="3.50.50.60">
    <property type="entry name" value="FAD/NAD(P)-binding domain"/>
    <property type="match status" value="2"/>
</dbReference>
<keyword evidence="3" id="KW-0274">FAD</keyword>
<dbReference type="Proteomes" id="UP000256337">
    <property type="component" value="Unassembled WGS sequence"/>
</dbReference>
<evidence type="ECO:0000256" key="2">
    <source>
        <dbReference type="ARBA" id="ARBA00022630"/>
    </source>
</evidence>
<dbReference type="PRINTS" id="PR00411">
    <property type="entry name" value="PNDRDTASEI"/>
</dbReference>
<evidence type="ECO:0000256" key="4">
    <source>
        <dbReference type="ARBA" id="ARBA00023002"/>
    </source>
</evidence>
<dbReference type="EMBL" id="QKYD01000159">
    <property type="protein sequence ID" value="REI19422.1"/>
    <property type="molecule type" value="Genomic_DNA"/>
</dbReference>
<dbReference type="InterPro" id="IPR023753">
    <property type="entry name" value="FAD/NAD-binding_dom"/>
</dbReference>
<organism evidence="7 8">
    <name type="scientific">Staphylococcus felis</name>
    <dbReference type="NCBI Taxonomy" id="46127"/>
    <lineage>
        <taxon>Bacteria</taxon>
        <taxon>Bacillati</taxon>
        <taxon>Bacillota</taxon>
        <taxon>Bacilli</taxon>
        <taxon>Bacillales</taxon>
        <taxon>Staphylococcaceae</taxon>
        <taxon>Staphylococcus</taxon>
    </lineage>
</organism>
<evidence type="ECO:0000259" key="6">
    <source>
        <dbReference type="Pfam" id="PF14759"/>
    </source>
</evidence>
<dbReference type="GO" id="GO:0016651">
    <property type="term" value="F:oxidoreductase activity, acting on NAD(P)H"/>
    <property type="evidence" value="ECO:0007669"/>
    <property type="project" value="TreeGrafter"/>
</dbReference>
<sequence>MIREIEMEGFCMTQKVVIIGASIAGTFATSALRRNGFEGDITLISAEQSLPYDKPPLSKEWMQEKENEAPPKLKKDQYYENKRINLELGVTINQINPKEKTVTSEDGRVYPYDQLVLATGMSPRKLPHLNSDLDGVLYLRTFEDALALKRQAQKAKSAVIVGGGFVGLEIAASLREYGVDVTVVLRGDIPLKKVVGQEVGRYIKKLHESKGVTFITHDEIEAVKGNQQIEQVVTKEGRTLAADLLLIGIGATFNDAIRHQDLKTNKGYIVNEYGETSLPDVYAAGDATLWPFRGELIQVEHWENAFNQGKSIAQNIMSTRSNAYDVIPYFWSDQYDENFEYLGHAKTWKDVKVEGEMATGQFAATYYDDHNQPIAVFWSNGYKKRDDVEALLKS</sequence>
<comment type="cofactor">
    <cofactor evidence="1">
        <name>FAD</name>
        <dbReference type="ChEBI" id="CHEBI:57692"/>
    </cofactor>
</comment>